<evidence type="ECO:0000256" key="1">
    <source>
        <dbReference type="ARBA" id="ARBA00004613"/>
    </source>
</evidence>
<evidence type="ECO:0000256" key="3">
    <source>
        <dbReference type="ARBA" id="ARBA00022525"/>
    </source>
</evidence>
<dbReference type="AlphaFoldDB" id="A0A8C0H830"/>
<evidence type="ECO:0000256" key="2">
    <source>
        <dbReference type="ARBA" id="ARBA00010352"/>
    </source>
</evidence>
<dbReference type="Gene3D" id="2.20.25.590">
    <property type="match status" value="1"/>
</dbReference>
<organism evidence="5 6">
    <name type="scientific">Chelonoidis abingdonii</name>
    <name type="common">Abingdon island giant tortoise</name>
    <name type="synonym">Testudo abingdonii</name>
    <dbReference type="NCBI Taxonomy" id="106734"/>
    <lineage>
        <taxon>Eukaryota</taxon>
        <taxon>Metazoa</taxon>
        <taxon>Chordata</taxon>
        <taxon>Craniata</taxon>
        <taxon>Vertebrata</taxon>
        <taxon>Euteleostomi</taxon>
        <taxon>Archelosauria</taxon>
        <taxon>Testudinata</taxon>
        <taxon>Testudines</taxon>
        <taxon>Cryptodira</taxon>
        <taxon>Durocryptodira</taxon>
        <taxon>Testudinoidea</taxon>
        <taxon>Testudinidae</taxon>
        <taxon>Chelonoidis</taxon>
    </lineage>
</organism>
<dbReference type="Proteomes" id="UP000694404">
    <property type="component" value="Unplaced"/>
</dbReference>
<dbReference type="OMA" id="NEISCCK"/>
<evidence type="ECO:0000313" key="5">
    <source>
        <dbReference type="Ensembl" id="ENSCABP00000019627.1"/>
    </source>
</evidence>
<keyword evidence="4" id="KW-1015">Disulfide bond</keyword>
<protein>
    <recommendedName>
        <fullName evidence="7">Beta-microseminoprotein</fullName>
    </recommendedName>
</protein>
<sequence>LVFVLCLIYPGCFRDGEMHDFGVYWYTKDCLRCYCTREVVSCCNITLTPVGYDQEKCESVFDVESCSYQVRGKINPLQRCEVESWVI</sequence>
<dbReference type="Pfam" id="PF05825">
    <property type="entry name" value="PSP94"/>
    <property type="match status" value="1"/>
</dbReference>
<dbReference type="InterPro" id="IPR008735">
    <property type="entry name" value="PSP94"/>
</dbReference>
<reference evidence="5" key="1">
    <citation type="submission" date="2025-08" db="UniProtKB">
        <authorList>
            <consortium name="Ensembl"/>
        </authorList>
    </citation>
    <scope>IDENTIFICATION</scope>
</reference>
<name>A0A8C0H830_CHEAB</name>
<accession>A0A8C0H830</accession>
<dbReference type="PANTHER" id="PTHR10500:SF7">
    <property type="entry name" value="BETA-MICROSEMINOPROTEIN"/>
    <property type="match status" value="1"/>
</dbReference>
<keyword evidence="6" id="KW-1185">Reference proteome</keyword>
<reference evidence="5" key="2">
    <citation type="submission" date="2025-09" db="UniProtKB">
        <authorList>
            <consortium name="Ensembl"/>
        </authorList>
    </citation>
    <scope>IDENTIFICATION</scope>
</reference>
<proteinExistence type="inferred from homology"/>
<comment type="subcellular location">
    <subcellularLocation>
        <location evidence="1">Secreted</location>
    </subcellularLocation>
</comment>
<dbReference type="Ensembl" id="ENSCABT00000021510.1">
    <property type="protein sequence ID" value="ENSCABP00000019627.1"/>
    <property type="gene ID" value="ENSCABG00000014497.1"/>
</dbReference>
<dbReference type="PANTHER" id="PTHR10500">
    <property type="entry name" value="BETA-MICROSEMINOPROTEIN"/>
    <property type="match status" value="1"/>
</dbReference>
<comment type="similarity">
    <text evidence="2">Belongs to the beta-microseminoprotein family.</text>
</comment>
<evidence type="ECO:0000313" key="6">
    <source>
        <dbReference type="Proteomes" id="UP000694404"/>
    </source>
</evidence>
<keyword evidence="3" id="KW-0964">Secreted</keyword>
<dbReference type="GO" id="GO:0005576">
    <property type="term" value="C:extracellular region"/>
    <property type="evidence" value="ECO:0007669"/>
    <property type="project" value="UniProtKB-SubCell"/>
</dbReference>
<dbReference type="Gene3D" id="2.10.70.10">
    <property type="entry name" value="Complement Module, domain 1"/>
    <property type="match status" value="1"/>
</dbReference>
<dbReference type="GeneTree" id="ENSGT00940000169035"/>
<evidence type="ECO:0008006" key="7">
    <source>
        <dbReference type="Google" id="ProtNLM"/>
    </source>
</evidence>
<evidence type="ECO:0000256" key="4">
    <source>
        <dbReference type="ARBA" id="ARBA00023157"/>
    </source>
</evidence>